<dbReference type="AlphaFoldDB" id="A0A7X0AVD4"/>
<reference evidence="2 3" key="1">
    <citation type="submission" date="2020-08" db="EMBL/GenBank/DDBJ databases">
        <title>Genomic Encyclopedia of Type Strains, Phase IV (KMG-IV): sequencing the most valuable type-strain genomes for metagenomic binning, comparative biology and taxonomic classification.</title>
        <authorList>
            <person name="Goeker M."/>
        </authorList>
    </citation>
    <scope>NUCLEOTIDE SEQUENCE [LARGE SCALE GENOMIC DNA]</scope>
    <source>
        <strain evidence="2 3">DSM 22198</strain>
    </source>
</reference>
<organism evidence="2 3">
    <name type="scientific">Nitrospirillum iridis</name>
    <dbReference type="NCBI Taxonomy" id="765888"/>
    <lineage>
        <taxon>Bacteria</taxon>
        <taxon>Pseudomonadati</taxon>
        <taxon>Pseudomonadota</taxon>
        <taxon>Alphaproteobacteria</taxon>
        <taxon>Rhodospirillales</taxon>
        <taxon>Azospirillaceae</taxon>
        <taxon>Nitrospirillum</taxon>
    </lineage>
</organism>
<dbReference type="Pfam" id="PF01593">
    <property type="entry name" value="Amino_oxidase"/>
    <property type="match status" value="1"/>
</dbReference>
<comment type="caution">
    <text evidence="2">The sequence shown here is derived from an EMBL/GenBank/DDBJ whole genome shotgun (WGS) entry which is preliminary data.</text>
</comment>
<dbReference type="GO" id="GO:0016491">
    <property type="term" value="F:oxidoreductase activity"/>
    <property type="evidence" value="ECO:0007669"/>
    <property type="project" value="InterPro"/>
</dbReference>
<dbReference type="InterPro" id="IPR002937">
    <property type="entry name" value="Amino_oxidase"/>
</dbReference>
<dbReference type="Gene3D" id="3.50.50.60">
    <property type="entry name" value="FAD/NAD(P)-binding domain"/>
    <property type="match status" value="1"/>
</dbReference>
<dbReference type="InterPro" id="IPR036188">
    <property type="entry name" value="FAD/NAD-bd_sf"/>
</dbReference>
<dbReference type="GO" id="GO:0008767">
    <property type="term" value="F:UDP-galactopyranose mutase activity"/>
    <property type="evidence" value="ECO:0007669"/>
    <property type="project" value="TreeGrafter"/>
</dbReference>
<dbReference type="RefSeq" id="WP_184796823.1">
    <property type="nucleotide sequence ID" value="NZ_JACIIZ010000001.1"/>
</dbReference>
<dbReference type="EMBL" id="JACIIZ010000001">
    <property type="protein sequence ID" value="MBB6249790.1"/>
    <property type="molecule type" value="Genomic_DNA"/>
</dbReference>
<protein>
    <submittedName>
        <fullName evidence="2">Protoporphyrinogen oxidase</fullName>
    </submittedName>
</protein>
<name>A0A7X0AVD4_9PROT</name>
<evidence type="ECO:0000259" key="1">
    <source>
        <dbReference type="Pfam" id="PF01593"/>
    </source>
</evidence>
<dbReference type="SUPFAM" id="SSF51905">
    <property type="entry name" value="FAD/NAD(P)-binding domain"/>
    <property type="match status" value="1"/>
</dbReference>
<sequence length="483" mass="53404">MTCSRTVGVIGAGPAGLTAAYELAGQGVQVDVFEAGPKVGGMAGSFSLWGQVVDYGPHRFFSTDDRVNRVWHEVIGDDYDMVDRLTRIYYRRTFFDYPLKAMNALKGLGVGEAIACVASYGWQRLFPEKDESTFEGWVSNRFGKRLFRIFFKSYSEKLWGIPCRALDADFAAQRIKRFSLSEAIKAALLGARRITHKTLVDQFAYPTGGSGDLYDKMAEALVAAGGRLHLATPVRRVTFDTDGRPRIELGTGEVRTYDHVISSMPLTALVAGLNPPAEVAQCAARLRYRNTILAYLEVEGAGLFPDQWIYVHSPELRTGRITNFRNWLPSLCGQSRNTIVCLEYWCNDDDALWTMADGDVAALARREMAATGLTGGAGILNAHIVRVGKSYPVYGHGYRQNLAPVEAFLSRFPRLHAIGRYGAFKYNNQDHSILMGVLAAENIIAADGEDGHPPRHDLWQVNTDTDYQEAGRITDTGLQKAAP</sequence>
<dbReference type="PANTHER" id="PTHR21197:SF0">
    <property type="entry name" value="UDP-GALACTOPYRANOSE MUTASE"/>
    <property type="match status" value="1"/>
</dbReference>
<accession>A0A7X0AVD4</accession>
<dbReference type="NCBIfam" id="NF005548">
    <property type="entry name" value="PRK07208.1-4"/>
    <property type="match status" value="1"/>
</dbReference>
<dbReference type="GO" id="GO:0050660">
    <property type="term" value="F:flavin adenine dinucleotide binding"/>
    <property type="evidence" value="ECO:0007669"/>
    <property type="project" value="TreeGrafter"/>
</dbReference>
<dbReference type="Proteomes" id="UP000539175">
    <property type="component" value="Unassembled WGS sequence"/>
</dbReference>
<gene>
    <name evidence="2" type="ORF">FHS74_000323</name>
</gene>
<dbReference type="PANTHER" id="PTHR21197">
    <property type="entry name" value="UDP-GALACTOPYRANOSE MUTASE"/>
    <property type="match status" value="1"/>
</dbReference>
<keyword evidence="3" id="KW-1185">Reference proteome</keyword>
<proteinExistence type="predicted"/>
<dbReference type="PRINTS" id="PR00419">
    <property type="entry name" value="ADXRDTASE"/>
</dbReference>
<evidence type="ECO:0000313" key="3">
    <source>
        <dbReference type="Proteomes" id="UP000539175"/>
    </source>
</evidence>
<dbReference type="GO" id="GO:0005829">
    <property type="term" value="C:cytosol"/>
    <property type="evidence" value="ECO:0007669"/>
    <property type="project" value="TreeGrafter"/>
</dbReference>
<feature type="domain" description="Amine oxidase" evidence="1">
    <location>
        <begin position="15"/>
        <end position="388"/>
    </location>
</feature>
<evidence type="ECO:0000313" key="2">
    <source>
        <dbReference type="EMBL" id="MBB6249790.1"/>
    </source>
</evidence>